<comment type="caution">
    <text evidence="3">The sequence shown here is derived from an EMBL/GenBank/DDBJ whole genome shotgun (WGS) entry which is preliminary data.</text>
</comment>
<evidence type="ECO:0000256" key="2">
    <source>
        <dbReference type="SAM" id="Phobius"/>
    </source>
</evidence>
<feature type="transmembrane region" description="Helical" evidence="2">
    <location>
        <begin position="325"/>
        <end position="348"/>
    </location>
</feature>
<feature type="transmembrane region" description="Helical" evidence="2">
    <location>
        <begin position="137"/>
        <end position="161"/>
    </location>
</feature>
<name>A0AAE0DNY3_9LECA</name>
<gene>
    <name evidence="3" type="ORF">OEA41_001307</name>
</gene>
<protein>
    <submittedName>
        <fullName evidence="3">Uncharacterized protein</fullName>
    </submittedName>
</protein>
<keyword evidence="2" id="KW-0812">Transmembrane</keyword>
<evidence type="ECO:0000313" key="4">
    <source>
        <dbReference type="Proteomes" id="UP001276659"/>
    </source>
</evidence>
<dbReference type="EMBL" id="JASNWA010000006">
    <property type="protein sequence ID" value="KAK3174063.1"/>
    <property type="molecule type" value="Genomic_DNA"/>
</dbReference>
<accession>A0AAE0DNY3</accession>
<organism evidence="3 4">
    <name type="scientific">Lepraria neglecta</name>
    <dbReference type="NCBI Taxonomy" id="209136"/>
    <lineage>
        <taxon>Eukaryota</taxon>
        <taxon>Fungi</taxon>
        <taxon>Dikarya</taxon>
        <taxon>Ascomycota</taxon>
        <taxon>Pezizomycotina</taxon>
        <taxon>Lecanoromycetes</taxon>
        <taxon>OSLEUM clade</taxon>
        <taxon>Lecanoromycetidae</taxon>
        <taxon>Lecanorales</taxon>
        <taxon>Lecanorineae</taxon>
        <taxon>Stereocaulaceae</taxon>
        <taxon>Lepraria</taxon>
    </lineage>
</organism>
<keyword evidence="2" id="KW-1133">Transmembrane helix</keyword>
<reference evidence="3" key="1">
    <citation type="submission" date="2022-11" db="EMBL/GenBank/DDBJ databases">
        <title>Chromosomal genome sequence assembly and mating type (MAT) locus characterization of the leprose asexual lichenized fungus Lepraria neglecta (Nyl.) Erichsen.</title>
        <authorList>
            <person name="Allen J.L."/>
            <person name="Pfeffer B."/>
        </authorList>
    </citation>
    <scope>NUCLEOTIDE SEQUENCE</scope>
    <source>
        <strain evidence="3">Allen 5258</strain>
    </source>
</reference>
<keyword evidence="2" id="KW-0472">Membrane</keyword>
<dbReference type="Proteomes" id="UP001276659">
    <property type="component" value="Unassembled WGS sequence"/>
</dbReference>
<feature type="region of interest" description="Disordered" evidence="1">
    <location>
        <begin position="1"/>
        <end position="27"/>
    </location>
</feature>
<feature type="transmembrane region" description="Helical" evidence="2">
    <location>
        <begin position="234"/>
        <end position="253"/>
    </location>
</feature>
<sequence>MARTRGASKSVTPSKPPATLPAASPAPTSKLPTQLRFPLLVLLSLAISSGAYSMVSPFMSGDLATVSRSRDEWWEVVGLLGWKAGQLAVGWYGGYDSMLPPTNMQGKADSAPLGSDVAALTFMSHVPYHYFLVTFYLIRPTTSIACIAIDTAAAFLPFYTLKVSSSIHSIKTPKGVAANRSVINDYQVQIFTSLLATGIYAVVVFGSYTSWLPVYLVTHFDGIRDISTLHNNNFPYLIASYLPIGFAAKIFLFTPSEAAKPDSHDKEIAKFNPETATLSETVMFNLWGYSKRTRTLMKRTATLAAVSGLHTYLQTYVSLEGTEALGAAGWSSVWALAATVTGAVYCWVEDV</sequence>
<evidence type="ECO:0000313" key="3">
    <source>
        <dbReference type="EMBL" id="KAK3174063.1"/>
    </source>
</evidence>
<evidence type="ECO:0000256" key="1">
    <source>
        <dbReference type="SAM" id="MobiDB-lite"/>
    </source>
</evidence>
<dbReference type="AlphaFoldDB" id="A0AAE0DNY3"/>
<feature type="transmembrane region" description="Helical" evidence="2">
    <location>
        <begin position="190"/>
        <end position="214"/>
    </location>
</feature>
<feature type="transmembrane region" description="Helical" evidence="2">
    <location>
        <begin position="37"/>
        <end position="55"/>
    </location>
</feature>
<proteinExistence type="predicted"/>
<keyword evidence="4" id="KW-1185">Reference proteome</keyword>